<dbReference type="InterPro" id="IPR050723">
    <property type="entry name" value="CFA/CMAS"/>
</dbReference>
<dbReference type="Pfam" id="PF13649">
    <property type="entry name" value="Methyltransf_25"/>
    <property type="match status" value="1"/>
</dbReference>
<keyword evidence="2" id="KW-0489">Methyltransferase</keyword>
<dbReference type="Proteomes" id="UP000238707">
    <property type="component" value="Unassembled WGS sequence"/>
</dbReference>
<name>A0A2S7VEE9_9VIBR</name>
<dbReference type="RefSeq" id="WP_105024988.1">
    <property type="nucleotide sequence ID" value="NZ_MSCI01000002.1"/>
</dbReference>
<dbReference type="SUPFAM" id="SSF53335">
    <property type="entry name" value="S-adenosyl-L-methionine-dependent methyltransferases"/>
    <property type="match status" value="1"/>
</dbReference>
<evidence type="ECO:0000313" key="2">
    <source>
        <dbReference type="EMBL" id="PQJ60557.1"/>
    </source>
</evidence>
<keyword evidence="3" id="KW-1185">Reference proteome</keyword>
<dbReference type="EMBL" id="MSCI01000002">
    <property type="protein sequence ID" value="PQJ60557.1"/>
    <property type="molecule type" value="Genomic_DNA"/>
</dbReference>
<evidence type="ECO:0000313" key="3">
    <source>
        <dbReference type="Proteomes" id="UP000238707"/>
    </source>
</evidence>
<accession>A0A2S7VEE9</accession>
<dbReference type="CDD" id="cd02440">
    <property type="entry name" value="AdoMet_MTases"/>
    <property type="match status" value="1"/>
</dbReference>
<dbReference type="Gene3D" id="3.40.50.150">
    <property type="entry name" value="Vaccinia Virus protein VP39"/>
    <property type="match status" value="1"/>
</dbReference>
<feature type="domain" description="Methyltransferase" evidence="1">
    <location>
        <begin position="27"/>
        <end position="116"/>
    </location>
</feature>
<comment type="caution">
    <text evidence="2">The sequence shown here is derived from an EMBL/GenBank/DDBJ whole genome shotgun (WGS) entry which is preliminary data.</text>
</comment>
<dbReference type="AlphaFoldDB" id="A0A2S7VEE9"/>
<protein>
    <submittedName>
        <fullName evidence="2">SAM-dependent methyltransferase</fullName>
    </submittedName>
</protein>
<proteinExistence type="predicted"/>
<dbReference type="PANTHER" id="PTHR43667:SF2">
    <property type="entry name" value="FATTY ACID C-METHYL TRANSFERASE"/>
    <property type="match status" value="1"/>
</dbReference>
<gene>
    <name evidence="2" type="ORF">BTO10_14465</name>
</gene>
<sequence>MEYNSPISPSCIDNLLDELWLNDDSLVLDVGCGNGELIKRVIEKFNCRAVVIDNDELEIAKAKENLESYLDQITFHTSAFKDVELPRGAFDACFSLGSTHAFGDVGEALDNALSDMKSLIVSNGVIVLGDAYWRKEPDEEYLLATGIDPLELRSNLKNIEAGNQLGLECVYVVHSSYQDWDTFESSFWLASERELLLDPANIELLDKVKTIRHWKDAYLKWGRETMGFALYLFINSTHRPT</sequence>
<dbReference type="InterPro" id="IPR029063">
    <property type="entry name" value="SAM-dependent_MTases_sf"/>
</dbReference>
<organism evidence="2 3">
    <name type="scientific">Vibrio chagasii</name>
    <dbReference type="NCBI Taxonomy" id="170679"/>
    <lineage>
        <taxon>Bacteria</taxon>
        <taxon>Pseudomonadati</taxon>
        <taxon>Pseudomonadota</taxon>
        <taxon>Gammaproteobacteria</taxon>
        <taxon>Vibrionales</taxon>
        <taxon>Vibrionaceae</taxon>
        <taxon>Vibrio</taxon>
    </lineage>
</organism>
<dbReference type="GO" id="GO:0032259">
    <property type="term" value="P:methylation"/>
    <property type="evidence" value="ECO:0007669"/>
    <property type="project" value="UniProtKB-KW"/>
</dbReference>
<dbReference type="InterPro" id="IPR041698">
    <property type="entry name" value="Methyltransf_25"/>
</dbReference>
<dbReference type="PANTHER" id="PTHR43667">
    <property type="entry name" value="CYCLOPROPANE-FATTY-ACYL-PHOSPHOLIPID SYNTHASE"/>
    <property type="match status" value="1"/>
</dbReference>
<evidence type="ECO:0000259" key="1">
    <source>
        <dbReference type="Pfam" id="PF13649"/>
    </source>
</evidence>
<dbReference type="GO" id="GO:0008168">
    <property type="term" value="F:methyltransferase activity"/>
    <property type="evidence" value="ECO:0007669"/>
    <property type="project" value="UniProtKB-KW"/>
</dbReference>
<keyword evidence="2" id="KW-0808">Transferase</keyword>
<reference evidence="2 3" key="1">
    <citation type="submission" date="2016-12" db="EMBL/GenBank/DDBJ databases">
        <title>Diversity of luminous bacteria.</title>
        <authorList>
            <person name="Yoshizawa S."/>
            <person name="Kogure K."/>
        </authorList>
    </citation>
    <scope>NUCLEOTIDE SEQUENCE [LARGE SCALE GENOMIC DNA]</scope>
    <source>
        <strain evidence="2 3">LC2-408</strain>
    </source>
</reference>